<dbReference type="EMBL" id="LAZR01041467">
    <property type="protein sequence ID" value="KKL11914.1"/>
    <property type="molecule type" value="Genomic_DNA"/>
</dbReference>
<dbReference type="GO" id="GO:0004673">
    <property type="term" value="F:protein histidine kinase activity"/>
    <property type="evidence" value="ECO:0007669"/>
    <property type="project" value="UniProtKB-EC"/>
</dbReference>
<organism evidence="9">
    <name type="scientific">marine sediment metagenome</name>
    <dbReference type="NCBI Taxonomy" id="412755"/>
    <lineage>
        <taxon>unclassified sequences</taxon>
        <taxon>metagenomes</taxon>
        <taxon>ecological metagenomes</taxon>
    </lineage>
</organism>
<gene>
    <name evidence="9" type="ORF">LCGC14_2541020</name>
</gene>
<evidence type="ECO:0000313" key="9">
    <source>
        <dbReference type="EMBL" id="KKL11914.1"/>
    </source>
</evidence>
<evidence type="ECO:0000256" key="5">
    <source>
        <dbReference type="ARBA" id="ARBA00022741"/>
    </source>
</evidence>
<keyword evidence="6" id="KW-0418">Kinase</keyword>
<accession>A0A0F9AQR1</accession>
<dbReference type="Gene3D" id="3.30.450.20">
    <property type="entry name" value="PAS domain"/>
    <property type="match status" value="1"/>
</dbReference>
<evidence type="ECO:0000256" key="2">
    <source>
        <dbReference type="ARBA" id="ARBA00012438"/>
    </source>
</evidence>
<dbReference type="EC" id="2.7.13.3" evidence="2"/>
<dbReference type="AlphaFoldDB" id="A0A0F9AQR1"/>
<name>A0A0F9AQR1_9ZZZZ</name>
<keyword evidence="3" id="KW-0597">Phosphoprotein</keyword>
<dbReference type="SUPFAM" id="SSF55874">
    <property type="entry name" value="ATPase domain of HSP90 chaperone/DNA topoisomerase II/histidine kinase"/>
    <property type="match status" value="1"/>
</dbReference>
<sequence length="324" mass="35613">MDVSQTHISPDVIDALTLLTDDGFCTCRMITDEQGNAVDYRFLSANLNFELLTGLKSPVGRTAKEMVPDLEQRWLDAYARPALLREAVRFQEGSDAMGRYFDVFATPVGPMGEFAIAFRDVSAMRMAEVQKEIALAESRRLLEELNHRVMNSLATISSLISMEMRARAVGQGRNVLQRIGQRIQALAELYKGLNRSDSVDTIQADTYIGNVLTTLSNSIGNAGSIKVEAQIEPVILSTRLAVPVGLMVNELVTNAFKYATVPGREVTVTVTLRREDGDLVIYDSGDGVDIGGLIDNTPYYVAEVDTNQLQLYTTSDLSGDAIEF</sequence>
<evidence type="ECO:0000256" key="6">
    <source>
        <dbReference type="ARBA" id="ARBA00022777"/>
    </source>
</evidence>
<comment type="catalytic activity">
    <reaction evidence="1">
        <text>ATP + protein L-histidine = ADP + protein N-phospho-L-histidine.</text>
        <dbReference type="EC" id="2.7.13.3"/>
    </reaction>
</comment>
<evidence type="ECO:0000256" key="4">
    <source>
        <dbReference type="ARBA" id="ARBA00022679"/>
    </source>
</evidence>
<dbReference type="InterPro" id="IPR036890">
    <property type="entry name" value="HATPase_C_sf"/>
</dbReference>
<reference evidence="9" key="1">
    <citation type="journal article" date="2015" name="Nature">
        <title>Complex archaea that bridge the gap between prokaryotes and eukaryotes.</title>
        <authorList>
            <person name="Spang A."/>
            <person name="Saw J.H."/>
            <person name="Jorgensen S.L."/>
            <person name="Zaremba-Niedzwiedzka K."/>
            <person name="Martijn J."/>
            <person name="Lind A.E."/>
            <person name="van Eijk R."/>
            <person name="Schleper C."/>
            <person name="Guy L."/>
            <person name="Ettema T.J."/>
        </authorList>
    </citation>
    <scope>NUCLEOTIDE SEQUENCE</scope>
</reference>
<feature type="domain" description="Signal transduction histidine kinase subgroup 2 dimerisation and phosphoacceptor" evidence="8">
    <location>
        <begin position="144"/>
        <end position="218"/>
    </location>
</feature>
<dbReference type="InterPro" id="IPR011495">
    <property type="entry name" value="Sig_transdc_His_kin_sub2_dim/P"/>
</dbReference>
<feature type="non-terminal residue" evidence="9">
    <location>
        <position position="324"/>
    </location>
</feature>
<comment type="caution">
    <text evidence="9">The sequence shown here is derived from an EMBL/GenBank/DDBJ whole genome shotgun (WGS) entry which is preliminary data.</text>
</comment>
<dbReference type="Pfam" id="PF07568">
    <property type="entry name" value="HisKA_2"/>
    <property type="match status" value="1"/>
</dbReference>
<evidence type="ECO:0000256" key="1">
    <source>
        <dbReference type="ARBA" id="ARBA00000085"/>
    </source>
</evidence>
<proteinExistence type="predicted"/>
<dbReference type="PANTHER" id="PTHR41523:SF8">
    <property type="entry name" value="ETHYLENE RESPONSE SENSOR PROTEIN"/>
    <property type="match status" value="1"/>
</dbReference>
<evidence type="ECO:0000259" key="8">
    <source>
        <dbReference type="Pfam" id="PF07568"/>
    </source>
</evidence>
<keyword evidence="5" id="KW-0547">Nucleotide-binding</keyword>
<evidence type="ECO:0000256" key="7">
    <source>
        <dbReference type="ARBA" id="ARBA00022840"/>
    </source>
</evidence>
<dbReference type="PANTHER" id="PTHR41523">
    <property type="entry name" value="TWO-COMPONENT SYSTEM SENSOR PROTEIN"/>
    <property type="match status" value="1"/>
</dbReference>
<protein>
    <recommendedName>
        <fullName evidence="2">histidine kinase</fullName>
        <ecNumber evidence="2">2.7.13.3</ecNumber>
    </recommendedName>
</protein>
<dbReference type="Gene3D" id="3.30.565.10">
    <property type="entry name" value="Histidine kinase-like ATPase, C-terminal domain"/>
    <property type="match status" value="1"/>
</dbReference>
<keyword evidence="7" id="KW-0067">ATP-binding</keyword>
<keyword evidence="4" id="KW-0808">Transferase</keyword>
<evidence type="ECO:0000256" key="3">
    <source>
        <dbReference type="ARBA" id="ARBA00022553"/>
    </source>
</evidence>
<dbReference type="GO" id="GO:0005524">
    <property type="term" value="F:ATP binding"/>
    <property type="evidence" value="ECO:0007669"/>
    <property type="project" value="UniProtKB-KW"/>
</dbReference>